<feature type="domain" description="SCP2" evidence="1">
    <location>
        <begin position="48"/>
        <end position="141"/>
    </location>
</feature>
<protein>
    <submittedName>
        <fullName evidence="2">SCP2 sterol-binding domain-containing protein</fullName>
    </submittedName>
</protein>
<reference evidence="2 3" key="1">
    <citation type="submission" date="2023-04" db="EMBL/GenBank/DDBJ databases">
        <title>Ottowia paracancer sp. nov., isolated from human stomach.</title>
        <authorList>
            <person name="Song Y."/>
        </authorList>
    </citation>
    <scope>NUCLEOTIDE SEQUENCE [LARGE SCALE GENOMIC DNA]</scope>
    <source>
        <strain evidence="2 3">10c7w1</strain>
    </source>
</reference>
<evidence type="ECO:0000313" key="2">
    <source>
        <dbReference type="EMBL" id="MDG9700142.1"/>
    </source>
</evidence>
<dbReference type="EMBL" id="JARVII010000025">
    <property type="protein sequence ID" value="MDG9700142.1"/>
    <property type="molecule type" value="Genomic_DNA"/>
</dbReference>
<dbReference type="GO" id="GO:0006744">
    <property type="term" value="P:ubiquinone biosynthetic process"/>
    <property type="evidence" value="ECO:0007669"/>
    <property type="project" value="InterPro"/>
</dbReference>
<dbReference type="RefSeq" id="WP_279524924.1">
    <property type="nucleotide sequence ID" value="NZ_JARVII010000025.1"/>
</dbReference>
<keyword evidence="3" id="KW-1185">Reference proteome</keyword>
<dbReference type="InterPro" id="IPR038989">
    <property type="entry name" value="UbiJ"/>
</dbReference>
<organism evidence="2 3">
    <name type="scientific">Ottowia cancrivicina</name>
    <dbReference type="NCBI Taxonomy" id="3040346"/>
    <lineage>
        <taxon>Bacteria</taxon>
        <taxon>Pseudomonadati</taxon>
        <taxon>Pseudomonadota</taxon>
        <taxon>Betaproteobacteria</taxon>
        <taxon>Burkholderiales</taxon>
        <taxon>Comamonadaceae</taxon>
        <taxon>Ottowia</taxon>
    </lineage>
</organism>
<comment type="caution">
    <text evidence="2">The sequence shown here is derived from an EMBL/GenBank/DDBJ whole genome shotgun (WGS) entry which is preliminary data.</text>
</comment>
<evidence type="ECO:0000259" key="1">
    <source>
        <dbReference type="Pfam" id="PF02036"/>
    </source>
</evidence>
<accession>A0AAW6RMM1</accession>
<sequence>MTTTPPSPFALASQALEKLSSLASGLPRPPAPPAWLTDEAARRVVLLLNHVLMQEPEARARLARQKGRVVRVQWRGWGAQLAATPAGLCELAAADGPPDLVLTLADESPLALAQAALKGALHGEKPAVRIEGDVQLAAEVNWLADHVRWDVEEDLARLLGDAPAHALAQAGRALAQGLRQIAAGLPGGAGRAGCSGGAADVSMNAGAPRP</sequence>
<evidence type="ECO:0000313" key="3">
    <source>
        <dbReference type="Proteomes" id="UP001237156"/>
    </source>
</evidence>
<name>A0AAW6RMM1_9BURK</name>
<dbReference type="InterPro" id="IPR003033">
    <property type="entry name" value="SCP2_sterol-bd_dom"/>
</dbReference>
<dbReference type="AlphaFoldDB" id="A0AAW6RMM1"/>
<dbReference type="Pfam" id="PF02036">
    <property type="entry name" value="SCP2"/>
    <property type="match status" value="1"/>
</dbReference>
<proteinExistence type="predicted"/>
<gene>
    <name evidence="2" type="ORF">QB898_10560</name>
</gene>
<dbReference type="PANTHER" id="PTHR38693">
    <property type="entry name" value="UBIQUINONE BIOSYNTHESIS PROTEIN UBIJ"/>
    <property type="match status" value="1"/>
</dbReference>
<dbReference type="Proteomes" id="UP001237156">
    <property type="component" value="Unassembled WGS sequence"/>
</dbReference>
<dbReference type="PANTHER" id="PTHR38693:SF1">
    <property type="entry name" value="UBIQUINONE BIOSYNTHESIS ACCESSORY FACTOR UBIJ"/>
    <property type="match status" value="1"/>
</dbReference>